<dbReference type="InterPro" id="IPR004291">
    <property type="entry name" value="Transposase_IS66_central"/>
</dbReference>
<accession>A0A0G3BTM0</accession>
<dbReference type="EMBL" id="CP011371">
    <property type="protein sequence ID" value="AKJ30746.1"/>
    <property type="molecule type" value="Genomic_DNA"/>
</dbReference>
<dbReference type="Pfam" id="PF13007">
    <property type="entry name" value="LZ_Tnp_IS66"/>
    <property type="match status" value="1"/>
</dbReference>
<dbReference type="Pfam" id="PF13005">
    <property type="entry name" value="zf-IS66"/>
    <property type="match status" value="1"/>
</dbReference>
<dbReference type="Pfam" id="PF13817">
    <property type="entry name" value="DDE_Tnp_IS66_C"/>
    <property type="match status" value="1"/>
</dbReference>
<proteinExistence type="predicted"/>
<sequence length="542" mass="61295">MVDVHQLKPEDLQGLDAGTATQIAALMRQRIEAMNAEHARQIAERDEAIKYKDAKLQKVSFELARLKAWKFGAKTEAMNAEQRRLFEETVTEDEADLQAQLDALHHAPAPDATEPADKHRPRRLPLPDHLRRVEHRHEPDDTNCPAPGCGRPMVRIGEDVRERLDIVPAEFFVHRHVRGKWACKCCQILVQQPVEPQIIDKGMPAPGLLAHTLVSRFVDHLPYYRQQEISARCGVHTPRATLAAWSGAAGAGLEPLFEARKAFVLGCRVLHADETPVAMLDPGAGKTKRAYVWGYARSEFDAQPGVVYDFCVGRGSKYPVAFLKDWNGTLVCDDYKGYETLFKLQGRTEAGCLVHARRKFDELIKHGHSEVAAEAIRRMAWIFKLEKDARDCNAQERLAVRQSQTQLHWDELHAWLQRERQRVPDGSGIAGAIDYSLNRWAVLGRFLRDGEVSSHNNHLENLLRPWAMGRKAWLFAGSELDGQRAAIVMSLVQSAKLKGHDPWAYLKDVLTRLPTHPNQTIEELLPHNWGLQPLSKHDGKQS</sequence>
<feature type="domain" description="Transposase TnpC homeodomain" evidence="3">
    <location>
        <begin position="62"/>
        <end position="134"/>
    </location>
</feature>
<organism evidence="5 6">
    <name type="scientific">Caldimonas brevitalea</name>
    <dbReference type="NCBI Taxonomy" id="413882"/>
    <lineage>
        <taxon>Bacteria</taxon>
        <taxon>Pseudomonadati</taxon>
        <taxon>Pseudomonadota</taxon>
        <taxon>Betaproteobacteria</taxon>
        <taxon>Burkholderiales</taxon>
        <taxon>Sphaerotilaceae</taxon>
        <taxon>Caldimonas</taxon>
    </lineage>
</organism>
<dbReference type="InterPro" id="IPR039552">
    <property type="entry name" value="IS66_C"/>
</dbReference>
<dbReference type="PANTHER" id="PTHR33678">
    <property type="entry name" value="BLL1576 PROTEIN"/>
    <property type="match status" value="1"/>
</dbReference>
<dbReference type="InterPro" id="IPR024463">
    <property type="entry name" value="Transposase_TnpC_homeodom"/>
</dbReference>
<keyword evidence="6" id="KW-1185">Reference proteome</keyword>
<dbReference type="KEGG" id="pbh:AAW51_4055"/>
<name>A0A0G3BTM0_9BURK</name>
<dbReference type="PANTHER" id="PTHR33678:SF1">
    <property type="entry name" value="BLL1576 PROTEIN"/>
    <property type="match status" value="1"/>
</dbReference>
<evidence type="ECO:0000313" key="6">
    <source>
        <dbReference type="Proteomes" id="UP000035352"/>
    </source>
</evidence>
<reference evidence="5 6" key="1">
    <citation type="submission" date="2015-05" db="EMBL/GenBank/DDBJ databases">
        <authorList>
            <person name="Tang B."/>
            <person name="Yu Y."/>
        </authorList>
    </citation>
    <scope>NUCLEOTIDE SEQUENCE [LARGE SCALE GENOMIC DNA]</scope>
    <source>
        <strain evidence="5 6">DSM 7029</strain>
    </source>
</reference>
<dbReference type="InterPro" id="IPR024474">
    <property type="entry name" value="Znf_dom_IS66"/>
</dbReference>
<dbReference type="NCBIfam" id="NF033517">
    <property type="entry name" value="transpos_IS66"/>
    <property type="match status" value="1"/>
</dbReference>
<gene>
    <name evidence="5" type="ORF">AAW51_4055</name>
</gene>
<feature type="domain" description="Transposase IS66 central" evidence="1">
    <location>
        <begin position="201"/>
        <end position="483"/>
    </location>
</feature>
<dbReference type="PATRIC" id="fig|413882.6.peg.4232"/>
<evidence type="ECO:0000259" key="2">
    <source>
        <dbReference type="Pfam" id="PF13005"/>
    </source>
</evidence>
<feature type="domain" description="Transposase IS66 C-terminal" evidence="4">
    <location>
        <begin position="490"/>
        <end position="527"/>
    </location>
</feature>
<dbReference type="AlphaFoldDB" id="A0A0G3BTM0"/>
<dbReference type="Proteomes" id="UP000035352">
    <property type="component" value="Chromosome"/>
</dbReference>
<feature type="domain" description="Transposase IS66 zinc-finger binding" evidence="2">
    <location>
        <begin position="147"/>
        <end position="186"/>
    </location>
</feature>
<protein>
    <submittedName>
        <fullName evidence="5">Transposase</fullName>
    </submittedName>
</protein>
<dbReference type="STRING" id="413882.AAW51_4055"/>
<dbReference type="InterPro" id="IPR052344">
    <property type="entry name" value="Transposase-related"/>
</dbReference>
<dbReference type="Pfam" id="PF03050">
    <property type="entry name" value="DDE_Tnp_IS66"/>
    <property type="match status" value="1"/>
</dbReference>
<evidence type="ECO:0000313" key="5">
    <source>
        <dbReference type="EMBL" id="AKJ30746.1"/>
    </source>
</evidence>
<evidence type="ECO:0000259" key="1">
    <source>
        <dbReference type="Pfam" id="PF03050"/>
    </source>
</evidence>
<evidence type="ECO:0000259" key="3">
    <source>
        <dbReference type="Pfam" id="PF13007"/>
    </source>
</evidence>
<evidence type="ECO:0000259" key="4">
    <source>
        <dbReference type="Pfam" id="PF13817"/>
    </source>
</evidence>